<name>A0A8H4PZE5_9HYPO</name>
<gene>
    <name evidence="2" type="ORF">G6O67_000516</name>
</gene>
<evidence type="ECO:0000313" key="3">
    <source>
        <dbReference type="Proteomes" id="UP000557566"/>
    </source>
</evidence>
<sequence>MASPTRRVAIVGGGIAGMACSWELRKHDCSVDMYESASRLGGHANSVPFEGNGASVDVDTGFIAMDEPTYLHGLMFDIAQFTAFLGQLGVATMPTDMSFGVSTADGAFEWSSRSVWSFVGTPSRLLKPWFWRLMLDVMRFSLFARDILDESRDGESSGNETDAIEGHLETIGHYLTRQGYSEQFMTLFLMPMVAAPWCIDPDDFAANFPAKPLVHFMAKHGLLDTVTKRLRWRSFRNGSKTYVDAFRRSLPPRHRLHLSTPVHGVARGGKGVLLSFADGSRQAYDHVVLAVHANQALALMGGDATGLERRILGAFKTSRNVCYLHSDTRHLPKCRRARSAWNCFLEPNKLVQDDKLQDDKLVQDKPCSSKTISITFDMNKLQAIPLPGEPGSPGRVLVTMNPTRCPRSVQSSHVYYHPLISSESVLMTRHMHSINGVAAISFAGAWMGLGFHEDGFAAGVHAARVLVNGRDKTCPLDLIPDAKSDSLTRVGLVRALLRLGVVIVLRLLQLLE</sequence>
<dbReference type="SUPFAM" id="SSF51905">
    <property type="entry name" value="FAD/NAD(P)-binding domain"/>
    <property type="match status" value="1"/>
</dbReference>
<protein>
    <recommendedName>
        <fullName evidence="1">Amine oxidase domain-containing protein</fullName>
    </recommendedName>
</protein>
<keyword evidence="3" id="KW-1185">Reference proteome</keyword>
<organism evidence="2 3">
    <name type="scientific">Ophiocordyceps sinensis</name>
    <dbReference type="NCBI Taxonomy" id="72228"/>
    <lineage>
        <taxon>Eukaryota</taxon>
        <taxon>Fungi</taxon>
        <taxon>Dikarya</taxon>
        <taxon>Ascomycota</taxon>
        <taxon>Pezizomycotina</taxon>
        <taxon>Sordariomycetes</taxon>
        <taxon>Hypocreomycetidae</taxon>
        <taxon>Hypocreales</taxon>
        <taxon>Ophiocordycipitaceae</taxon>
        <taxon>Ophiocordyceps</taxon>
    </lineage>
</organism>
<dbReference type="OrthoDB" id="5977668at2759"/>
<feature type="domain" description="Amine oxidase" evidence="1">
    <location>
        <begin position="15"/>
        <end position="296"/>
    </location>
</feature>
<dbReference type="PROSITE" id="PS51257">
    <property type="entry name" value="PROKAR_LIPOPROTEIN"/>
    <property type="match status" value="1"/>
</dbReference>
<dbReference type="Pfam" id="PF01593">
    <property type="entry name" value="Amino_oxidase"/>
    <property type="match status" value="1"/>
</dbReference>
<dbReference type="InterPro" id="IPR002937">
    <property type="entry name" value="Amino_oxidase"/>
</dbReference>
<reference evidence="2 3" key="1">
    <citation type="journal article" date="2020" name="Genome Biol. Evol.">
        <title>A new high-quality draft genome assembly of the Chinese cordyceps Ophiocordyceps sinensis.</title>
        <authorList>
            <person name="Shu R."/>
            <person name="Zhang J."/>
            <person name="Meng Q."/>
            <person name="Zhang H."/>
            <person name="Zhou G."/>
            <person name="Li M."/>
            <person name="Wu P."/>
            <person name="Zhao Y."/>
            <person name="Chen C."/>
            <person name="Qin Q."/>
        </authorList>
    </citation>
    <scope>NUCLEOTIDE SEQUENCE [LARGE SCALE GENOMIC DNA]</scope>
    <source>
        <strain evidence="2 3">IOZ07</strain>
    </source>
</reference>
<dbReference type="PANTHER" id="PTHR42923:SF17">
    <property type="entry name" value="AMINE OXIDASE DOMAIN-CONTAINING PROTEIN"/>
    <property type="match status" value="1"/>
</dbReference>
<dbReference type="Gene3D" id="3.50.50.60">
    <property type="entry name" value="FAD/NAD(P)-binding domain"/>
    <property type="match status" value="1"/>
</dbReference>
<dbReference type="Proteomes" id="UP000557566">
    <property type="component" value="Unassembled WGS sequence"/>
</dbReference>
<dbReference type="GO" id="GO:0016491">
    <property type="term" value="F:oxidoreductase activity"/>
    <property type="evidence" value="ECO:0007669"/>
    <property type="project" value="InterPro"/>
</dbReference>
<dbReference type="EMBL" id="JAAVMX010000001">
    <property type="protein sequence ID" value="KAF4513218.1"/>
    <property type="molecule type" value="Genomic_DNA"/>
</dbReference>
<accession>A0A8H4PZE5</accession>
<proteinExistence type="predicted"/>
<dbReference type="PANTHER" id="PTHR42923">
    <property type="entry name" value="PROTOPORPHYRINOGEN OXIDASE"/>
    <property type="match status" value="1"/>
</dbReference>
<dbReference type="InterPro" id="IPR036188">
    <property type="entry name" value="FAD/NAD-bd_sf"/>
</dbReference>
<dbReference type="AlphaFoldDB" id="A0A8H4PZE5"/>
<dbReference type="InterPro" id="IPR050464">
    <property type="entry name" value="Zeta_carotene_desat/Oxidored"/>
</dbReference>
<evidence type="ECO:0000259" key="1">
    <source>
        <dbReference type="Pfam" id="PF01593"/>
    </source>
</evidence>
<comment type="caution">
    <text evidence="2">The sequence shown here is derived from an EMBL/GenBank/DDBJ whole genome shotgun (WGS) entry which is preliminary data.</text>
</comment>
<evidence type="ECO:0000313" key="2">
    <source>
        <dbReference type="EMBL" id="KAF4513218.1"/>
    </source>
</evidence>